<reference evidence="1 2" key="1">
    <citation type="journal article" date="2012" name="J. Bacteriol.">
        <title>Draft Genome Sequence of the Purple Photosynthetic Bacterium Phaeospirillum molischianum DSM120, a Particularly Versatile Bacterium.</title>
        <authorList>
            <person name="Duquesne K."/>
            <person name="Prima V."/>
            <person name="Ji B."/>
            <person name="Rouy Z."/>
            <person name="Medigue C."/>
            <person name="Talla E."/>
            <person name="Sturgis J.N."/>
        </authorList>
    </citation>
    <scope>NUCLEOTIDE SEQUENCE [LARGE SCALE GENOMIC DNA]</scope>
    <source>
        <strain evidence="2">DSM120</strain>
    </source>
</reference>
<gene>
    <name evidence="1" type="ORF">PHAMO_80062</name>
</gene>
<protein>
    <submittedName>
        <fullName evidence="1">Uncharacterized protein</fullName>
    </submittedName>
</protein>
<organism evidence="1 2">
    <name type="scientific">Magnetospirillum molischianum DSM 120</name>
    <dbReference type="NCBI Taxonomy" id="1150626"/>
    <lineage>
        <taxon>Bacteria</taxon>
        <taxon>Pseudomonadati</taxon>
        <taxon>Pseudomonadota</taxon>
        <taxon>Alphaproteobacteria</taxon>
        <taxon>Rhodospirillales</taxon>
        <taxon>Rhodospirillaceae</taxon>
        <taxon>Magnetospirillum</taxon>
    </lineage>
</organism>
<comment type="caution">
    <text evidence="1">The sequence shown here is derived from an EMBL/GenBank/DDBJ whole genome shotgun (WGS) entry which is preliminary data.</text>
</comment>
<proteinExistence type="predicted"/>
<dbReference type="RefSeq" id="WP_002731341.1">
    <property type="nucleotide sequence ID" value="NZ_CAHP01000060.1"/>
</dbReference>
<evidence type="ECO:0000313" key="2">
    <source>
        <dbReference type="Proteomes" id="UP000004169"/>
    </source>
</evidence>
<dbReference type="Proteomes" id="UP000004169">
    <property type="component" value="Unassembled WGS sequence"/>
</dbReference>
<evidence type="ECO:0000313" key="1">
    <source>
        <dbReference type="EMBL" id="CCG43271.1"/>
    </source>
</evidence>
<dbReference type="STRING" id="1150626.PHAMO_80062"/>
<keyword evidence="2" id="KW-1185">Reference proteome</keyword>
<accession>H8FY33</accession>
<name>H8FY33_MAGML</name>
<sequence length="55" mass="6312">MSKVRDEKFTGCADCQNFRVKSAICRRCACGEEFEPRDTRGSIDEELTWGGDYDE</sequence>
<dbReference type="AlphaFoldDB" id="H8FY33"/>
<dbReference type="EMBL" id="CAHP01000060">
    <property type="protein sequence ID" value="CCG43271.1"/>
    <property type="molecule type" value="Genomic_DNA"/>
</dbReference>